<comment type="caution">
    <text evidence="2">The sequence shown here is derived from an EMBL/GenBank/DDBJ whole genome shotgun (WGS) entry which is preliminary data.</text>
</comment>
<dbReference type="PANTHER" id="PTHR47272">
    <property type="entry name" value="DDE_TNP_1_7 DOMAIN-CONTAINING PROTEIN"/>
    <property type="match status" value="1"/>
</dbReference>
<evidence type="ECO:0000313" key="2">
    <source>
        <dbReference type="EMBL" id="KAJ8050699.1"/>
    </source>
</evidence>
<protein>
    <recommendedName>
        <fullName evidence="4">PiggyBac transposable element-derived protein 4 C-terminal zinc-ribbon domain-containing protein</fullName>
    </recommendedName>
</protein>
<dbReference type="Proteomes" id="UP001152320">
    <property type="component" value="Chromosome 1"/>
</dbReference>
<dbReference type="OrthoDB" id="6774960at2759"/>
<evidence type="ECO:0000313" key="3">
    <source>
        <dbReference type="Proteomes" id="UP001152320"/>
    </source>
</evidence>
<sequence>MAVVNAWFVYKRDCIELASSKPMPLRKFQASVAAALCSSGKPARGRPSLESAKKRKRQVNPAPVEDVRFDGVRHLPTYEGKRQRCRNCPDGFAFVKCVKCKVHLCLNKNRNCFLEYHMH</sequence>
<reference evidence="2" key="1">
    <citation type="submission" date="2021-10" db="EMBL/GenBank/DDBJ databases">
        <title>Tropical sea cucumber genome reveals ecological adaptation and Cuvierian tubules defense mechanism.</title>
        <authorList>
            <person name="Chen T."/>
        </authorList>
    </citation>
    <scope>NUCLEOTIDE SEQUENCE</scope>
    <source>
        <strain evidence="2">Nanhai2018</strain>
        <tissue evidence="2">Muscle</tissue>
    </source>
</reference>
<feature type="region of interest" description="Disordered" evidence="1">
    <location>
        <begin position="40"/>
        <end position="60"/>
    </location>
</feature>
<evidence type="ECO:0000256" key="1">
    <source>
        <dbReference type="SAM" id="MobiDB-lite"/>
    </source>
</evidence>
<keyword evidence="3" id="KW-1185">Reference proteome</keyword>
<name>A0A9Q1HKJ8_HOLLE</name>
<dbReference type="EMBL" id="JAIZAY010000001">
    <property type="protein sequence ID" value="KAJ8050699.1"/>
    <property type="molecule type" value="Genomic_DNA"/>
</dbReference>
<dbReference type="AlphaFoldDB" id="A0A9Q1HKJ8"/>
<evidence type="ECO:0008006" key="4">
    <source>
        <dbReference type="Google" id="ProtNLM"/>
    </source>
</evidence>
<gene>
    <name evidence="2" type="ORF">HOLleu_04001</name>
</gene>
<dbReference type="PANTHER" id="PTHR47272:SF1">
    <property type="entry name" value="PIGGYBAC TRANSPOSABLE ELEMENT-DERIVED PROTEIN 3-LIKE"/>
    <property type="match status" value="1"/>
</dbReference>
<proteinExistence type="predicted"/>
<accession>A0A9Q1HKJ8</accession>
<organism evidence="2 3">
    <name type="scientific">Holothuria leucospilota</name>
    <name type="common">Black long sea cucumber</name>
    <name type="synonym">Mertensiothuria leucospilota</name>
    <dbReference type="NCBI Taxonomy" id="206669"/>
    <lineage>
        <taxon>Eukaryota</taxon>
        <taxon>Metazoa</taxon>
        <taxon>Echinodermata</taxon>
        <taxon>Eleutherozoa</taxon>
        <taxon>Echinozoa</taxon>
        <taxon>Holothuroidea</taxon>
        <taxon>Aspidochirotacea</taxon>
        <taxon>Aspidochirotida</taxon>
        <taxon>Holothuriidae</taxon>
        <taxon>Holothuria</taxon>
    </lineage>
</organism>